<dbReference type="InterPro" id="IPR013320">
    <property type="entry name" value="ConA-like_dom_sf"/>
</dbReference>
<dbReference type="AlphaFoldDB" id="A0A2M7SCE9"/>
<dbReference type="InterPro" id="IPR006558">
    <property type="entry name" value="LamG-like"/>
</dbReference>
<keyword evidence="2" id="KW-1015">Disulfide bond</keyword>
<dbReference type="InterPro" id="IPR017853">
    <property type="entry name" value="GH"/>
</dbReference>
<accession>A0A2M7SCE9</accession>
<dbReference type="Gene3D" id="2.60.120.200">
    <property type="match status" value="1"/>
</dbReference>
<dbReference type="InterPro" id="IPR045711">
    <property type="entry name" value="GH123-like_N"/>
</dbReference>
<gene>
    <name evidence="5" type="ORF">COY52_05180</name>
</gene>
<dbReference type="SUPFAM" id="SSF51445">
    <property type="entry name" value="(Trans)glycosidases"/>
    <property type="match status" value="1"/>
</dbReference>
<dbReference type="InterPro" id="IPR001791">
    <property type="entry name" value="Laminin_G"/>
</dbReference>
<dbReference type="Pfam" id="PF13385">
    <property type="entry name" value="Laminin_G_3"/>
    <property type="match status" value="1"/>
</dbReference>
<proteinExistence type="predicted"/>
<dbReference type="EMBL" id="PFMR01000140">
    <property type="protein sequence ID" value="PIZ17149.1"/>
    <property type="molecule type" value="Genomic_DNA"/>
</dbReference>
<evidence type="ECO:0000256" key="1">
    <source>
        <dbReference type="ARBA" id="ARBA00022729"/>
    </source>
</evidence>
<dbReference type="CDD" id="cd00110">
    <property type="entry name" value="LamG"/>
    <property type="match status" value="1"/>
</dbReference>
<dbReference type="PROSITE" id="PS50025">
    <property type="entry name" value="LAM_G_DOMAIN"/>
    <property type="match status" value="1"/>
</dbReference>
<comment type="caution">
    <text evidence="5">The sequence shown here is derived from an EMBL/GenBank/DDBJ whole genome shotgun (WGS) entry which is preliminary data.</text>
</comment>
<sequence>MKNSVLLLFVLGFCVASCCQVRAAGKELWGWWNFDEGSGDTVKDISGKGNDGTIHDARWITGVSNSALSFRGENDYVEVPHSDSIDIGGENDDYSIEFWFKSSKRPAPDAHFLGKVGNTYPFTFDQLAGGEIHFRNWDGSSMAGIVSANLTDGKWHHILGVRDGDNRKLYLYVDGIQAGEASDSTKGDLNNNSPIKIGRSWGDDFNGDLDEVKIYAYAVSAKKEGKEIKVAPIQYPGLSMEVVPYPLVKKTAVVKLGASKKEFGSLKPTDLKAKVELVSPEGKILKTGQIKEFDAKYRVETELGIADLPAGEYEIKASLIDKKDKVLTEASSKLGIAVYPWIGSKAGITDEVFAPWTPMEIDGQKVKCWGRTYDFSGSFLPSAVINQGSSILSGPITLETVIDKKPVALSGQSLAVVTKSPSKVIMKASGKYGALDVSADVLIEYDGMIRIDLTLSPKEKLSIDKLALLVPIKKEFAALFNYWPAFNGQPKNTGELKNNMAMQFAPFFWLGNEDLGFGWFAESDKGWNNRNENSVIRAEMGEDMVTMRISIISTPLQADSPLTYTFGFQGTPVKKYPEGWRYWRIAHGANYGIEKPPAATPNNTAPLSQLAKLKKDGVNTIVFHEHWTDIQNYPGEMHAEELKSLVSECHRLGMKLLVYFGYELSNIAPEWNLCRDEVLCKDAGGGKKGGYTRKPTQVDYIVCYNSIWQDFIVQGVQDIIDKYHIDGVYLDGTVEPWDCANAAHGCGYVKDGKVKTTYPIFAVRSIMKRLNAVCTKNGGFVDAHNSTCVIAPTISFATSLWDGEWMQARLAQCKTKSEILEVFPLGAFRAEFMGTNWGIPTQFLVYPGGKWSLEAALSITLLHDIACRPSPTSVVTKVWKAQENFGVGEKDCAWLPYWKNEGYITCPEGVKASIYSRNEKGALIVVSNLTDSTMDAVIKLDPLKLKLKKGFEVSNALTGDAIPLAGQEFTINLRAFAWKLLLVK</sequence>
<dbReference type="SMART" id="SM00560">
    <property type="entry name" value="LamGL"/>
    <property type="match status" value="1"/>
</dbReference>
<dbReference type="SUPFAM" id="SSF49899">
    <property type="entry name" value="Concanavalin A-like lectins/glucanases"/>
    <property type="match status" value="1"/>
</dbReference>
<keyword evidence="1 3" id="KW-0732">Signal</keyword>
<name>A0A2M7SCE9_9BACT</name>
<evidence type="ECO:0000256" key="2">
    <source>
        <dbReference type="ARBA" id="ARBA00023157"/>
    </source>
</evidence>
<evidence type="ECO:0000313" key="5">
    <source>
        <dbReference type="EMBL" id="PIZ17149.1"/>
    </source>
</evidence>
<feature type="domain" description="Laminin G" evidence="4">
    <location>
        <begin position="66"/>
        <end position="242"/>
    </location>
</feature>
<evidence type="ECO:0000313" key="6">
    <source>
        <dbReference type="Proteomes" id="UP000229307"/>
    </source>
</evidence>
<dbReference type="Gene3D" id="3.20.20.80">
    <property type="entry name" value="Glycosidases"/>
    <property type="match status" value="1"/>
</dbReference>
<dbReference type="Proteomes" id="UP000229307">
    <property type="component" value="Unassembled WGS sequence"/>
</dbReference>
<reference evidence="6" key="1">
    <citation type="submission" date="2017-09" db="EMBL/GenBank/DDBJ databases">
        <title>Depth-based differentiation of microbial function through sediment-hosted aquifers and enrichment of novel symbionts in the deep terrestrial subsurface.</title>
        <authorList>
            <person name="Probst A.J."/>
            <person name="Ladd B."/>
            <person name="Jarett J.K."/>
            <person name="Geller-Mcgrath D.E."/>
            <person name="Sieber C.M.K."/>
            <person name="Emerson J.B."/>
            <person name="Anantharaman K."/>
            <person name="Thomas B.C."/>
            <person name="Malmstrom R."/>
            <person name="Stieglmeier M."/>
            <person name="Klingl A."/>
            <person name="Woyke T."/>
            <person name="Ryan C.M."/>
            <person name="Banfield J.F."/>
        </authorList>
    </citation>
    <scope>NUCLEOTIDE SEQUENCE [LARGE SCALE GENOMIC DNA]</scope>
</reference>
<dbReference type="PANTHER" id="PTHR47635">
    <property type="entry name" value="CUB DOMAIN-CONTAINING PROTEIN"/>
    <property type="match status" value="1"/>
</dbReference>
<evidence type="ECO:0000256" key="3">
    <source>
        <dbReference type="SAM" id="SignalP"/>
    </source>
</evidence>
<organism evidence="5 6">
    <name type="scientific">Candidatus Desantisbacteria bacterium CG_4_10_14_0_8_um_filter_48_22</name>
    <dbReference type="NCBI Taxonomy" id="1974543"/>
    <lineage>
        <taxon>Bacteria</taxon>
        <taxon>Candidatus Desantisiibacteriota</taxon>
    </lineage>
</organism>
<feature type="signal peptide" evidence="3">
    <location>
        <begin position="1"/>
        <end position="23"/>
    </location>
</feature>
<protein>
    <recommendedName>
        <fullName evidence="4">Laminin G domain-containing protein</fullName>
    </recommendedName>
</protein>
<dbReference type="PANTHER" id="PTHR47635:SF2">
    <property type="entry name" value="LAMG-LIKE JELLYROLL FOLD DOMAIN-CONTAINING PROTEIN"/>
    <property type="match status" value="1"/>
</dbReference>
<dbReference type="Pfam" id="PF19543">
    <property type="entry name" value="GH123_N"/>
    <property type="match status" value="1"/>
</dbReference>
<feature type="chain" id="PRO_5014811905" description="Laminin G domain-containing protein" evidence="3">
    <location>
        <begin position="24"/>
        <end position="984"/>
    </location>
</feature>
<evidence type="ECO:0000259" key="4">
    <source>
        <dbReference type="PROSITE" id="PS50025"/>
    </source>
</evidence>